<name>A0A5C3L142_COPMA</name>
<gene>
    <name evidence="3" type="ORF">FA15DRAFT_732426</name>
</gene>
<dbReference type="Gene3D" id="2.60.120.260">
    <property type="entry name" value="Galactose-binding domain-like"/>
    <property type="match status" value="1"/>
</dbReference>
<feature type="transmembrane region" description="Helical" evidence="2">
    <location>
        <begin position="174"/>
        <end position="196"/>
    </location>
</feature>
<dbReference type="AlphaFoldDB" id="A0A5C3L142"/>
<protein>
    <submittedName>
        <fullName evidence="3">Uncharacterized protein</fullName>
    </submittedName>
</protein>
<evidence type="ECO:0000256" key="1">
    <source>
        <dbReference type="SAM" id="MobiDB-lite"/>
    </source>
</evidence>
<dbReference type="EMBL" id="ML210175">
    <property type="protein sequence ID" value="TFK26415.1"/>
    <property type="molecule type" value="Genomic_DNA"/>
</dbReference>
<keyword evidence="2" id="KW-0472">Membrane</keyword>
<sequence>MQSIVIDDRDPNIQYSPGWLTAGSNSEFMQTTTTTHISGASARLEFVGTRISVFGTISIRDVPPRSSYTIDDRDSLVFIGHTPLVQPVDQNVYHELFFESPTLSDGLHTLNITNLGTENPLWLDYFLVELPETSRNMRIVTRTETLSESPSTTGGIGSQQSVPAPSPDVASTTVIAIGAVLAGLALLAIAGTAVFLTRRRRRIRRAGVDQASIEPFDRSIDNLQTWRASTRSGVPGLMKSELTPGGTNACITSVSPVYRREETSRIIGSNRAPPTYRE</sequence>
<evidence type="ECO:0000256" key="2">
    <source>
        <dbReference type="SAM" id="Phobius"/>
    </source>
</evidence>
<evidence type="ECO:0000313" key="4">
    <source>
        <dbReference type="Proteomes" id="UP000307440"/>
    </source>
</evidence>
<keyword evidence="2" id="KW-0812">Transmembrane</keyword>
<proteinExistence type="predicted"/>
<reference evidence="3 4" key="1">
    <citation type="journal article" date="2019" name="Nat. Ecol. Evol.">
        <title>Megaphylogeny resolves global patterns of mushroom evolution.</title>
        <authorList>
            <person name="Varga T."/>
            <person name="Krizsan K."/>
            <person name="Foldi C."/>
            <person name="Dima B."/>
            <person name="Sanchez-Garcia M."/>
            <person name="Sanchez-Ramirez S."/>
            <person name="Szollosi G.J."/>
            <person name="Szarkandi J.G."/>
            <person name="Papp V."/>
            <person name="Albert L."/>
            <person name="Andreopoulos W."/>
            <person name="Angelini C."/>
            <person name="Antonin V."/>
            <person name="Barry K.W."/>
            <person name="Bougher N.L."/>
            <person name="Buchanan P."/>
            <person name="Buyck B."/>
            <person name="Bense V."/>
            <person name="Catcheside P."/>
            <person name="Chovatia M."/>
            <person name="Cooper J."/>
            <person name="Damon W."/>
            <person name="Desjardin D."/>
            <person name="Finy P."/>
            <person name="Geml J."/>
            <person name="Haridas S."/>
            <person name="Hughes K."/>
            <person name="Justo A."/>
            <person name="Karasinski D."/>
            <person name="Kautmanova I."/>
            <person name="Kiss B."/>
            <person name="Kocsube S."/>
            <person name="Kotiranta H."/>
            <person name="LaButti K.M."/>
            <person name="Lechner B.E."/>
            <person name="Liimatainen K."/>
            <person name="Lipzen A."/>
            <person name="Lukacs Z."/>
            <person name="Mihaltcheva S."/>
            <person name="Morgado L.N."/>
            <person name="Niskanen T."/>
            <person name="Noordeloos M.E."/>
            <person name="Ohm R.A."/>
            <person name="Ortiz-Santana B."/>
            <person name="Ovrebo C."/>
            <person name="Racz N."/>
            <person name="Riley R."/>
            <person name="Savchenko A."/>
            <person name="Shiryaev A."/>
            <person name="Soop K."/>
            <person name="Spirin V."/>
            <person name="Szebenyi C."/>
            <person name="Tomsovsky M."/>
            <person name="Tulloss R.E."/>
            <person name="Uehling J."/>
            <person name="Grigoriev I.V."/>
            <person name="Vagvolgyi C."/>
            <person name="Papp T."/>
            <person name="Martin F.M."/>
            <person name="Miettinen O."/>
            <person name="Hibbett D.S."/>
            <person name="Nagy L.G."/>
        </authorList>
    </citation>
    <scope>NUCLEOTIDE SEQUENCE [LARGE SCALE GENOMIC DNA]</scope>
    <source>
        <strain evidence="3 4">CBS 121175</strain>
    </source>
</reference>
<feature type="region of interest" description="Disordered" evidence="1">
    <location>
        <begin position="145"/>
        <end position="165"/>
    </location>
</feature>
<dbReference type="OrthoDB" id="3265734at2759"/>
<dbReference type="Proteomes" id="UP000307440">
    <property type="component" value="Unassembled WGS sequence"/>
</dbReference>
<organism evidence="3 4">
    <name type="scientific">Coprinopsis marcescibilis</name>
    <name type="common">Agaric fungus</name>
    <name type="synonym">Psathyrella marcescibilis</name>
    <dbReference type="NCBI Taxonomy" id="230819"/>
    <lineage>
        <taxon>Eukaryota</taxon>
        <taxon>Fungi</taxon>
        <taxon>Dikarya</taxon>
        <taxon>Basidiomycota</taxon>
        <taxon>Agaricomycotina</taxon>
        <taxon>Agaricomycetes</taxon>
        <taxon>Agaricomycetidae</taxon>
        <taxon>Agaricales</taxon>
        <taxon>Agaricineae</taxon>
        <taxon>Psathyrellaceae</taxon>
        <taxon>Coprinopsis</taxon>
    </lineage>
</organism>
<keyword evidence="2" id="KW-1133">Transmembrane helix</keyword>
<accession>A0A5C3L142</accession>
<evidence type="ECO:0000313" key="3">
    <source>
        <dbReference type="EMBL" id="TFK26415.1"/>
    </source>
</evidence>
<keyword evidence="4" id="KW-1185">Reference proteome</keyword>
<dbReference type="STRING" id="230819.A0A5C3L142"/>